<dbReference type="InterPro" id="IPR012677">
    <property type="entry name" value="Nucleotide-bd_a/b_plait_sf"/>
</dbReference>
<evidence type="ECO:0000256" key="3">
    <source>
        <dbReference type="PROSITE-ProRule" id="PRU00176"/>
    </source>
</evidence>
<comment type="caution">
    <text evidence="6">The sequence shown here is derived from an EMBL/GenBank/DDBJ whole genome shotgun (WGS) entry which is preliminary data.</text>
</comment>
<feature type="region of interest" description="Disordered" evidence="4">
    <location>
        <begin position="245"/>
        <end position="283"/>
    </location>
</feature>
<dbReference type="Gene3D" id="3.30.70.330">
    <property type="match status" value="1"/>
</dbReference>
<gene>
    <name evidence="6" type="ORF">GIL414_LOCUS3210</name>
</gene>
<organism evidence="6 7">
    <name type="scientific">Rotaria magnacalcarata</name>
    <dbReference type="NCBI Taxonomy" id="392030"/>
    <lineage>
        <taxon>Eukaryota</taxon>
        <taxon>Metazoa</taxon>
        <taxon>Spiralia</taxon>
        <taxon>Gnathifera</taxon>
        <taxon>Rotifera</taxon>
        <taxon>Eurotatoria</taxon>
        <taxon>Bdelloidea</taxon>
        <taxon>Philodinida</taxon>
        <taxon>Philodinidae</taxon>
        <taxon>Rotaria</taxon>
    </lineage>
</organism>
<evidence type="ECO:0000313" key="6">
    <source>
        <dbReference type="EMBL" id="CAF3838005.1"/>
    </source>
</evidence>
<evidence type="ECO:0000256" key="4">
    <source>
        <dbReference type="SAM" id="MobiDB-lite"/>
    </source>
</evidence>
<dbReference type="PANTHER" id="PTHR48032">
    <property type="entry name" value="RNA-BINDING PROTEIN MUSASHI HOMOLOG RBP6"/>
    <property type="match status" value="1"/>
</dbReference>
<evidence type="ECO:0000259" key="5">
    <source>
        <dbReference type="PROSITE" id="PS50102"/>
    </source>
</evidence>
<dbReference type="GO" id="GO:0003729">
    <property type="term" value="F:mRNA binding"/>
    <property type="evidence" value="ECO:0007669"/>
    <property type="project" value="TreeGrafter"/>
</dbReference>
<dbReference type="PROSITE" id="PS50102">
    <property type="entry name" value="RRM"/>
    <property type="match status" value="1"/>
</dbReference>
<dbReference type="SMART" id="SM00360">
    <property type="entry name" value="RRM"/>
    <property type="match status" value="1"/>
</dbReference>
<dbReference type="Pfam" id="PF00076">
    <property type="entry name" value="RRM_1"/>
    <property type="match status" value="1"/>
</dbReference>
<proteinExistence type="predicted"/>
<accession>A0A8S2KBQ2</accession>
<evidence type="ECO:0000256" key="1">
    <source>
        <dbReference type="ARBA" id="ARBA00022737"/>
    </source>
</evidence>
<evidence type="ECO:0000256" key="2">
    <source>
        <dbReference type="ARBA" id="ARBA00022884"/>
    </source>
</evidence>
<sequence>MADIEPMKQNQDLEPEQKRKVFIGSLSYNIDENAFREYWTKFGSVIEATILRDRDGHSRGFGFVTFTDPSSVDAVMQSRPHTLDNRVVEPKRAIPREETHKPNMQLSVKKLYLGGVKDPITENDLKDYFTKFEKSHIVCGRQLDVQKAQSRDATQRSGNSRPPRQGPPSTSRPNYDGGYNNYPQDNMNDPFGQMQNNNFNGYGSNFNEGNGNWTSFGQGYGQQSVGGPMRRGNMGGGGGGGGGRGYAPYNGRGSGGGRGRGGGGGGSGVNRGGGPGPSWTSWN</sequence>
<dbReference type="SUPFAM" id="SSF54928">
    <property type="entry name" value="RNA-binding domain, RBD"/>
    <property type="match status" value="1"/>
</dbReference>
<dbReference type="EMBL" id="CAJOBJ010000682">
    <property type="protein sequence ID" value="CAF3838005.1"/>
    <property type="molecule type" value="Genomic_DNA"/>
</dbReference>
<name>A0A8S2KBQ2_9BILA</name>
<feature type="region of interest" description="Disordered" evidence="4">
    <location>
        <begin position="143"/>
        <end position="198"/>
    </location>
</feature>
<dbReference type="FunFam" id="3.30.70.330:FF:000040">
    <property type="entry name" value="Heterogeneous nuclear ribonucleoprotein A2/B1"/>
    <property type="match status" value="1"/>
</dbReference>
<feature type="domain" description="RRM" evidence="5">
    <location>
        <begin position="19"/>
        <end position="101"/>
    </location>
</feature>
<dbReference type="InterPro" id="IPR000504">
    <property type="entry name" value="RRM_dom"/>
</dbReference>
<protein>
    <recommendedName>
        <fullName evidence="5">RRM domain-containing protein</fullName>
    </recommendedName>
</protein>
<dbReference type="PANTHER" id="PTHR48032:SF6">
    <property type="entry name" value="RNA-BINDING (RRM_RBD_RNP MOTIFS) FAMILY PROTEIN"/>
    <property type="match status" value="1"/>
</dbReference>
<dbReference type="InterPro" id="IPR035979">
    <property type="entry name" value="RBD_domain_sf"/>
</dbReference>
<dbReference type="GO" id="GO:0006417">
    <property type="term" value="P:regulation of translation"/>
    <property type="evidence" value="ECO:0007669"/>
    <property type="project" value="TreeGrafter"/>
</dbReference>
<keyword evidence="1" id="KW-0677">Repeat</keyword>
<feature type="compositionally biased region" description="Gly residues" evidence="4">
    <location>
        <begin position="252"/>
        <end position="276"/>
    </location>
</feature>
<evidence type="ECO:0000313" key="7">
    <source>
        <dbReference type="Proteomes" id="UP000681720"/>
    </source>
</evidence>
<reference evidence="6" key="1">
    <citation type="submission" date="2021-02" db="EMBL/GenBank/DDBJ databases">
        <authorList>
            <person name="Nowell W R."/>
        </authorList>
    </citation>
    <scope>NUCLEOTIDE SEQUENCE</scope>
</reference>
<keyword evidence="2 3" id="KW-0694">RNA-binding</keyword>
<dbReference type="AlphaFoldDB" id="A0A8S2KBQ2"/>
<dbReference type="Proteomes" id="UP000681720">
    <property type="component" value="Unassembled WGS sequence"/>
</dbReference>
<feature type="compositionally biased region" description="Polar residues" evidence="4">
    <location>
        <begin position="155"/>
        <end position="173"/>
    </location>
</feature>